<keyword evidence="3" id="KW-1133">Transmembrane helix</keyword>
<sequence>MPELQLTTHRSPANYRIGLAVSTALLIHTLLLSGLPAPIQQPEDTRHRIRFELVSPGATASPALAPSTSTEAPDSRNPRFEVAPTVTDSAPNTPEPTTTESERKTARTEPTPRERTSQASEDQVKAAPTTSSPARESQAEESRATVAARSGEQAPETESKPTANATQVTESPSERDPYLVKLAVHLSHELQRLRVPAINQLSEKVAMEIELQLLENGALTRARILKSTGIKVIDDAAYRASLAASPYPEPPAGKESQNRFEVELVFSPKRL</sequence>
<organism evidence="6 7">
    <name type="scientific">Marinobacter albus</name>
    <dbReference type="NCBI Taxonomy" id="3030833"/>
    <lineage>
        <taxon>Bacteria</taxon>
        <taxon>Pseudomonadati</taxon>
        <taxon>Pseudomonadota</taxon>
        <taxon>Gammaproteobacteria</taxon>
        <taxon>Pseudomonadales</taxon>
        <taxon>Marinobacteraceae</taxon>
        <taxon>Marinobacter</taxon>
    </lineage>
</organism>
<dbReference type="Pfam" id="PF13103">
    <property type="entry name" value="TonB_2"/>
    <property type="match status" value="1"/>
</dbReference>
<dbReference type="RefSeq" id="WP_285368931.1">
    <property type="nucleotide sequence ID" value="NZ_JASSQD010000003.1"/>
</dbReference>
<comment type="subcellular location">
    <subcellularLocation>
        <location evidence="1">Membrane</location>
        <topology evidence="1">Single-pass membrane protein</topology>
    </subcellularLocation>
</comment>
<feature type="compositionally biased region" description="Low complexity" evidence="5">
    <location>
        <begin position="59"/>
        <end position="72"/>
    </location>
</feature>
<comment type="caution">
    <text evidence="6">The sequence shown here is derived from an EMBL/GenBank/DDBJ whole genome shotgun (WGS) entry which is preliminary data.</text>
</comment>
<accession>A0ABT7HG23</accession>
<dbReference type="InterPro" id="IPR006260">
    <property type="entry name" value="TonB/TolA_C"/>
</dbReference>
<feature type="compositionally biased region" description="Basic and acidic residues" evidence="5">
    <location>
        <begin position="100"/>
        <end position="116"/>
    </location>
</feature>
<dbReference type="Gene3D" id="3.30.1150.10">
    <property type="match status" value="1"/>
</dbReference>
<protein>
    <submittedName>
        <fullName evidence="6">TonB family protein</fullName>
    </submittedName>
</protein>
<evidence type="ECO:0000256" key="2">
    <source>
        <dbReference type="ARBA" id="ARBA00022692"/>
    </source>
</evidence>
<proteinExistence type="predicted"/>
<keyword evidence="4" id="KW-0472">Membrane</keyword>
<evidence type="ECO:0000313" key="7">
    <source>
        <dbReference type="Proteomes" id="UP001223547"/>
    </source>
</evidence>
<feature type="region of interest" description="Disordered" evidence="5">
    <location>
        <begin position="59"/>
        <end position="174"/>
    </location>
</feature>
<dbReference type="NCBIfam" id="TIGR01352">
    <property type="entry name" value="tonB_Cterm"/>
    <property type="match status" value="1"/>
</dbReference>
<keyword evidence="7" id="KW-1185">Reference proteome</keyword>
<dbReference type="EMBL" id="JASSQD010000003">
    <property type="protein sequence ID" value="MDK9559331.1"/>
    <property type="molecule type" value="Genomic_DNA"/>
</dbReference>
<keyword evidence="2" id="KW-0812">Transmembrane</keyword>
<gene>
    <name evidence="6" type="ORF">QQF73_16970</name>
</gene>
<evidence type="ECO:0000256" key="3">
    <source>
        <dbReference type="ARBA" id="ARBA00022989"/>
    </source>
</evidence>
<feature type="compositionally biased region" description="Polar residues" evidence="5">
    <location>
        <begin position="160"/>
        <end position="171"/>
    </location>
</feature>
<reference evidence="6 7" key="1">
    <citation type="submission" date="2023-05" db="EMBL/GenBank/DDBJ databases">
        <title>Marinobacter albus sp. nov., a marine bacterium isolated from sand in a coastal intertidal zone of huludao.</title>
        <authorList>
            <person name="Deng T."/>
        </authorList>
    </citation>
    <scope>NUCLEOTIDE SEQUENCE [LARGE SCALE GENOMIC DNA]</scope>
    <source>
        <strain evidence="6 7">M216</strain>
    </source>
</reference>
<evidence type="ECO:0000313" key="6">
    <source>
        <dbReference type="EMBL" id="MDK9559331.1"/>
    </source>
</evidence>
<dbReference type="Proteomes" id="UP001223547">
    <property type="component" value="Unassembled WGS sequence"/>
</dbReference>
<dbReference type="SUPFAM" id="SSF74653">
    <property type="entry name" value="TolA/TonB C-terminal domain"/>
    <property type="match status" value="1"/>
</dbReference>
<evidence type="ECO:0000256" key="5">
    <source>
        <dbReference type="SAM" id="MobiDB-lite"/>
    </source>
</evidence>
<evidence type="ECO:0000256" key="4">
    <source>
        <dbReference type="ARBA" id="ARBA00023136"/>
    </source>
</evidence>
<evidence type="ECO:0000256" key="1">
    <source>
        <dbReference type="ARBA" id="ARBA00004167"/>
    </source>
</evidence>
<name>A0ABT7HG23_9GAMM</name>